<evidence type="ECO:0000256" key="3">
    <source>
        <dbReference type="ARBA" id="ARBA00022475"/>
    </source>
</evidence>
<evidence type="ECO:0000313" key="10">
    <source>
        <dbReference type="Proteomes" id="UP000217838"/>
    </source>
</evidence>
<comment type="similarity">
    <text evidence="2 7">Belongs to the ExbD/TolR family.</text>
</comment>
<keyword evidence="3" id="KW-1003">Cell membrane</keyword>
<comment type="subcellular location">
    <subcellularLocation>
        <location evidence="1">Cell membrane</location>
        <topology evidence="1">Single-pass membrane protein</topology>
    </subcellularLocation>
    <subcellularLocation>
        <location evidence="7">Cell membrane</location>
        <topology evidence="7">Single-pass type II membrane protein</topology>
    </subcellularLocation>
</comment>
<sequence length="141" mass="15977">MRKRFLKAPHEEESSDSLMNLTPLIDVVFVVLITFILIAPLLKLDRIDLAPAATEKKQSSIPIQNRNCITIRVFEDDHITINSRGVTENDLLAVLISLKKNHPQEVPRLFHDKKATFGAYQIVKNAVETAGYDEMDILLKP</sequence>
<feature type="transmembrane region" description="Helical" evidence="8">
    <location>
        <begin position="21"/>
        <end position="42"/>
    </location>
</feature>
<evidence type="ECO:0000256" key="6">
    <source>
        <dbReference type="ARBA" id="ARBA00023136"/>
    </source>
</evidence>
<dbReference type="Pfam" id="PF02472">
    <property type="entry name" value="ExbD"/>
    <property type="match status" value="1"/>
</dbReference>
<organism evidence="9 10">
    <name type="scientific">Aerophobetes bacterium</name>
    <dbReference type="NCBI Taxonomy" id="2030807"/>
    <lineage>
        <taxon>Bacteria</taxon>
        <taxon>Candidatus Aerophobota</taxon>
    </lineage>
</organism>
<dbReference type="InterPro" id="IPR003400">
    <property type="entry name" value="ExbD"/>
</dbReference>
<evidence type="ECO:0000313" key="9">
    <source>
        <dbReference type="EMBL" id="PCI93159.1"/>
    </source>
</evidence>
<evidence type="ECO:0000256" key="2">
    <source>
        <dbReference type="ARBA" id="ARBA00005811"/>
    </source>
</evidence>
<keyword evidence="6 8" id="KW-0472">Membrane</keyword>
<dbReference type="GO" id="GO:0005886">
    <property type="term" value="C:plasma membrane"/>
    <property type="evidence" value="ECO:0007669"/>
    <property type="project" value="UniProtKB-SubCell"/>
</dbReference>
<keyword evidence="4 7" id="KW-0812">Transmembrane</keyword>
<dbReference type="PANTHER" id="PTHR30558">
    <property type="entry name" value="EXBD MEMBRANE COMPONENT OF PMF-DRIVEN MACROMOLECULE IMPORT SYSTEM"/>
    <property type="match status" value="1"/>
</dbReference>
<evidence type="ECO:0000256" key="8">
    <source>
        <dbReference type="SAM" id="Phobius"/>
    </source>
</evidence>
<dbReference type="EMBL" id="NVUU01000070">
    <property type="protein sequence ID" value="PCI93159.1"/>
    <property type="molecule type" value="Genomic_DNA"/>
</dbReference>
<evidence type="ECO:0000256" key="5">
    <source>
        <dbReference type="ARBA" id="ARBA00022989"/>
    </source>
</evidence>
<protein>
    <submittedName>
        <fullName evidence="9">Biopolymer transporter ExbD</fullName>
    </submittedName>
</protein>
<reference evidence="10" key="1">
    <citation type="submission" date="2017-08" db="EMBL/GenBank/DDBJ databases">
        <title>A dynamic microbial community with high functional redundancy inhabits the cold, oxic subseafloor aquifer.</title>
        <authorList>
            <person name="Tully B.J."/>
            <person name="Wheat C.G."/>
            <person name="Glazer B.T."/>
            <person name="Huber J.A."/>
        </authorList>
    </citation>
    <scope>NUCLEOTIDE SEQUENCE [LARGE SCALE GENOMIC DNA]</scope>
</reference>
<proteinExistence type="inferred from homology"/>
<keyword evidence="7" id="KW-0813">Transport</keyword>
<comment type="caution">
    <text evidence="9">The sequence shown here is derived from an EMBL/GenBank/DDBJ whole genome shotgun (WGS) entry which is preliminary data.</text>
</comment>
<dbReference type="PANTHER" id="PTHR30558:SF7">
    <property type="entry name" value="TOL-PAL SYSTEM PROTEIN TOLR"/>
    <property type="match status" value="1"/>
</dbReference>
<dbReference type="Proteomes" id="UP000217838">
    <property type="component" value="Unassembled WGS sequence"/>
</dbReference>
<evidence type="ECO:0000256" key="1">
    <source>
        <dbReference type="ARBA" id="ARBA00004162"/>
    </source>
</evidence>
<evidence type="ECO:0000256" key="4">
    <source>
        <dbReference type="ARBA" id="ARBA00022692"/>
    </source>
</evidence>
<keyword evidence="5 8" id="KW-1133">Transmembrane helix</keyword>
<evidence type="ECO:0000256" key="7">
    <source>
        <dbReference type="RuleBase" id="RU003879"/>
    </source>
</evidence>
<accession>A0A2A4YFA4</accession>
<keyword evidence="7" id="KW-0653">Protein transport</keyword>
<dbReference type="AlphaFoldDB" id="A0A2A4YFA4"/>
<name>A0A2A4YFA4_UNCAE</name>
<gene>
    <name evidence="9" type="ORF">COB11_05815</name>
</gene>
<dbReference type="GO" id="GO:0015031">
    <property type="term" value="P:protein transport"/>
    <property type="evidence" value="ECO:0007669"/>
    <property type="project" value="UniProtKB-KW"/>
</dbReference>
<dbReference type="GO" id="GO:0022857">
    <property type="term" value="F:transmembrane transporter activity"/>
    <property type="evidence" value="ECO:0007669"/>
    <property type="project" value="InterPro"/>
</dbReference>